<evidence type="ECO:0000313" key="1">
    <source>
        <dbReference type="EMBL" id="KDR26261.1"/>
    </source>
</evidence>
<evidence type="ECO:0000313" key="2">
    <source>
        <dbReference type="Proteomes" id="UP000027451"/>
    </source>
</evidence>
<accession>A0A656QAN3</accession>
<proteinExistence type="predicted"/>
<dbReference type="EMBL" id="JFHD01000036">
    <property type="protein sequence ID" value="KDR26261.1"/>
    <property type="molecule type" value="Genomic_DNA"/>
</dbReference>
<reference evidence="1 2" key="1">
    <citation type="submission" date="2014-03" db="EMBL/GenBank/DDBJ databases">
        <title>Draft Genome Sequences of Four Burkholderia Strains.</title>
        <authorList>
            <person name="Liu X.Y."/>
            <person name="Li C.X."/>
            <person name="Xu J.H."/>
        </authorList>
    </citation>
    <scope>NUCLEOTIDE SEQUENCE [LARGE SCALE GENOMIC DNA]</scope>
    <source>
        <strain evidence="1 2">OP-1</strain>
    </source>
</reference>
<sequence length="158" mass="17410">MKRHAVALVGLFAWLGVAVSAPLSLSPDARATKFVVAVATSDLRSAREGGRHAFSYAPDETEATLSSAISQWLTQGDRRGLRLALADQETIFAFHWAATQMPARSLCFIDIDSDECQQELGYWLARVRNGDSRFIAAYRRAQMRLGLPPIITQKGQAM</sequence>
<name>A0A656QAN3_9BURK</name>
<organism evidence="1 2">
    <name type="scientific">Caballeronia zhejiangensis</name>
    <dbReference type="NCBI Taxonomy" id="871203"/>
    <lineage>
        <taxon>Bacteria</taxon>
        <taxon>Pseudomonadati</taxon>
        <taxon>Pseudomonadota</taxon>
        <taxon>Betaproteobacteria</taxon>
        <taxon>Burkholderiales</taxon>
        <taxon>Burkholderiaceae</taxon>
        <taxon>Caballeronia</taxon>
    </lineage>
</organism>
<keyword evidence="2" id="KW-1185">Reference proteome</keyword>
<dbReference type="Proteomes" id="UP000027451">
    <property type="component" value="Unassembled WGS sequence"/>
</dbReference>
<gene>
    <name evidence="1" type="ORF">BG60_23425</name>
</gene>
<protein>
    <submittedName>
        <fullName evidence="1">Uncharacterized protein</fullName>
    </submittedName>
</protein>
<dbReference type="AlphaFoldDB" id="A0A656QAN3"/>
<comment type="caution">
    <text evidence="1">The sequence shown here is derived from an EMBL/GenBank/DDBJ whole genome shotgun (WGS) entry which is preliminary data.</text>
</comment>